<keyword evidence="2" id="KW-1185">Reference proteome</keyword>
<name>A0ABW6CR14_9CAUL</name>
<sequence length="68" mass="7280">MADDVQAKSLIEKITALPAERVAEVEDFVDFLSQREQGLALTRAGAAASEPAFAAVWDNPEDAAYDAL</sequence>
<gene>
    <name evidence="1" type="ORF">OCL97_16360</name>
</gene>
<evidence type="ECO:0000313" key="2">
    <source>
        <dbReference type="Proteomes" id="UP001598130"/>
    </source>
</evidence>
<protein>
    <submittedName>
        <fullName evidence="1">DUF2281 domain-containing protein</fullName>
    </submittedName>
</protein>
<dbReference type="Proteomes" id="UP001598130">
    <property type="component" value="Unassembled WGS sequence"/>
</dbReference>
<reference evidence="1 2" key="1">
    <citation type="submission" date="2022-09" db="EMBL/GenBank/DDBJ databases">
        <title>New species of Phenylobacterium.</title>
        <authorList>
            <person name="Mieszkin S."/>
        </authorList>
    </citation>
    <scope>NUCLEOTIDE SEQUENCE [LARGE SCALE GENOMIC DNA]</scope>
    <source>
        <strain evidence="1 2">HK31-G</strain>
    </source>
</reference>
<evidence type="ECO:0000313" key="1">
    <source>
        <dbReference type="EMBL" id="MFD3265532.1"/>
    </source>
</evidence>
<organism evidence="1 2">
    <name type="scientific">Phenylobacterium ferrooxidans</name>
    <dbReference type="NCBI Taxonomy" id="2982689"/>
    <lineage>
        <taxon>Bacteria</taxon>
        <taxon>Pseudomonadati</taxon>
        <taxon>Pseudomonadota</taxon>
        <taxon>Alphaproteobacteria</taxon>
        <taxon>Caulobacterales</taxon>
        <taxon>Caulobacteraceae</taxon>
        <taxon>Phenylobacterium</taxon>
    </lineage>
</organism>
<dbReference type="RefSeq" id="WP_377370942.1">
    <property type="nucleotide sequence ID" value="NZ_JAOTJD010000034.1"/>
</dbReference>
<proteinExistence type="predicted"/>
<dbReference type="EMBL" id="JAOTJD010000034">
    <property type="protein sequence ID" value="MFD3265532.1"/>
    <property type="molecule type" value="Genomic_DNA"/>
</dbReference>
<comment type="caution">
    <text evidence="1">The sequence shown here is derived from an EMBL/GenBank/DDBJ whole genome shotgun (WGS) entry which is preliminary data.</text>
</comment>
<accession>A0ABW6CR14</accession>